<dbReference type="EMBL" id="JAUSUB010000010">
    <property type="protein sequence ID" value="MDQ0270793.1"/>
    <property type="molecule type" value="Genomic_DNA"/>
</dbReference>
<proteinExistence type="predicted"/>
<sequence length="83" mass="9472">MGRNRGGGMISVKGLTTCTPEFHRIAKAAELEAEANYVLKQAVETIKDRDYDANASANVFVECRRHAKYIFELYDENDTIWEE</sequence>
<evidence type="ECO:0000313" key="1">
    <source>
        <dbReference type="EMBL" id="MDQ0270793.1"/>
    </source>
</evidence>
<comment type="caution">
    <text evidence="1">The sequence shown here is derived from an EMBL/GenBank/DDBJ whole genome shotgun (WGS) entry which is preliminary data.</text>
</comment>
<dbReference type="RefSeq" id="WP_307475502.1">
    <property type="nucleotide sequence ID" value="NZ_JAUSUB010000010.1"/>
</dbReference>
<keyword evidence="2" id="KW-1185">Reference proteome</keyword>
<dbReference type="Proteomes" id="UP001238088">
    <property type="component" value="Unassembled WGS sequence"/>
</dbReference>
<protein>
    <submittedName>
        <fullName evidence="1">Uncharacterized protein</fullName>
    </submittedName>
</protein>
<organism evidence="1 2">
    <name type="scientific">Cytobacillus purgationiresistens</name>
    <dbReference type="NCBI Taxonomy" id="863449"/>
    <lineage>
        <taxon>Bacteria</taxon>
        <taxon>Bacillati</taxon>
        <taxon>Bacillota</taxon>
        <taxon>Bacilli</taxon>
        <taxon>Bacillales</taxon>
        <taxon>Bacillaceae</taxon>
        <taxon>Cytobacillus</taxon>
    </lineage>
</organism>
<evidence type="ECO:0000313" key="2">
    <source>
        <dbReference type="Proteomes" id="UP001238088"/>
    </source>
</evidence>
<reference evidence="1 2" key="1">
    <citation type="submission" date="2023-07" db="EMBL/GenBank/DDBJ databases">
        <title>Genomic Encyclopedia of Type Strains, Phase IV (KMG-IV): sequencing the most valuable type-strain genomes for metagenomic binning, comparative biology and taxonomic classification.</title>
        <authorList>
            <person name="Goeker M."/>
        </authorList>
    </citation>
    <scope>NUCLEOTIDE SEQUENCE [LARGE SCALE GENOMIC DNA]</scope>
    <source>
        <strain evidence="1 2">DSM 23494</strain>
    </source>
</reference>
<accession>A0ABU0AHQ7</accession>
<name>A0ABU0AHQ7_9BACI</name>
<gene>
    <name evidence="1" type="ORF">J2S17_002678</name>
</gene>